<organism evidence="1 2">
    <name type="scientific">Oxytricha trifallax</name>
    <dbReference type="NCBI Taxonomy" id="1172189"/>
    <lineage>
        <taxon>Eukaryota</taxon>
        <taxon>Sar</taxon>
        <taxon>Alveolata</taxon>
        <taxon>Ciliophora</taxon>
        <taxon>Intramacronucleata</taxon>
        <taxon>Spirotrichea</taxon>
        <taxon>Stichotrichia</taxon>
        <taxon>Sporadotrichida</taxon>
        <taxon>Oxytrichidae</taxon>
        <taxon>Oxytrichinae</taxon>
        <taxon>Oxytricha</taxon>
    </lineage>
</organism>
<name>A0A073IBM3_9SPIT</name>
<proteinExistence type="predicted"/>
<evidence type="ECO:0000313" key="1">
    <source>
        <dbReference type="EMBL" id="KEJ82812.1"/>
    </source>
</evidence>
<comment type="caution">
    <text evidence="1">The sequence shown here is derived from an EMBL/GenBank/DDBJ whole genome shotgun (WGS) entry which is preliminary data.</text>
</comment>
<evidence type="ECO:0000313" key="2">
    <source>
        <dbReference type="Proteomes" id="UP000053232"/>
    </source>
</evidence>
<keyword evidence="2" id="KW-1185">Reference proteome</keyword>
<dbReference type="EMBL" id="ARYC01003805">
    <property type="protein sequence ID" value="KEJ82812.1"/>
    <property type="molecule type" value="Genomic_DNA"/>
</dbReference>
<accession>A0A073IBM3</accession>
<protein>
    <submittedName>
        <fullName evidence="1">Uncharacterized protein</fullName>
    </submittedName>
</protein>
<gene>
    <name evidence="1" type="ORF">OXYTRIMIC_179</name>
</gene>
<sequence length="93" mass="10686">MDLGAAELDGADRIESEGHDPGLSYLLAQKRLVLNSQVLLKIEELVKLCAFITKVLAISISEFQNFHFPTYFDFNIWYLNSYILLQILRPIKL</sequence>
<dbReference type="AlphaFoldDB" id="A0A073IBM3"/>
<reference evidence="2" key="1">
    <citation type="journal article" date="2014" name="Cell">
        <title>The Architecture of a Scrambled Genome Reveals Massive Levels of Genomic Rearrangement during Development.</title>
        <authorList>
            <person name="Chen X."/>
            <person name="Bracht J.R."/>
            <person name="Goldman A.D."/>
            <person name="Dolzhenko E."/>
            <person name="Clay D.M."/>
            <person name="Swart E.C."/>
            <person name="Perlman D.H."/>
            <person name="Doak T.G."/>
            <person name="Stuart A."/>
            <person name="Amemiya C.T."/>
            <person name="Sebra R.P."/>
            <person name="Landweber L.F."/>
        </authorList>
    </citation>
    <scope>NUCLEOTIDE SEQUENCE [LARGE SCALE GENOMIC DNA]</scope>
    <source>
        <strain evidence="2">JRB310</strain>
    </source>
</reference>
<dbReference type="Proteomes" id="UP000053232">
    <property type="component" value="Unassembled WGS sequence"/>
</dbReference>